<keyword evidence="3" id="KW-1185">Reference proteome</keyword>
<dbReference type="InterPro" id="IPR036770">
    <property type="entry name" value="Ankyrin_rpt-contain_sf"/>
</dbReference>
<sequence length="467" mass="52901">MDSLQLSFLESVSIGDTTKIKDMLRNGMVDVKYKHKINGWNALHWAARRNFASICKDLIFYGFDPAEQTGDGKIAYEILPSNASEELKKLLFVENYNIKKEEENMVIQEKETNFVPNYIKYPPFPHLNNNKTDNIDKNISTIPDLPSTPSIERKFSYGRRDSATKTRFLLVRTCCFNGKEAFKRVTLPGGASVEFLKITIEKAMKLGRVMEVITLPDHILVESDEQIKEFNDCQKVEVIFDDTSKRYSRQSSHSSNDDSTFSTISSSYSVSSSNNTIINKNTQLRKGNYTAAGDMNEVGEYINTQQEDLTSYDDKQITHEDSQLSDISSTSIQEKVEETMNDITTENGFIHEPPVSKDSITSFDIVTSDAVLEANQDDKTVIKKVSLKKDIPQVVGTIKDLDHGLKHIPSTPRHQFFAEHVEDHVSPKISFEKSQQEAKERQQLLITITTATAVALGGLCLFRYLFK</sequence>
<accession>A0A0N4Z5T3</accession>
<name>A0A0N4Z5T3_PARTI</name>
<reference evidence="4" key="1">
    <citation type="submission" date="2017-02" db="UniProtKB">
        <authorList>
            <consortium name="WormBaseParasite"/>
        </authorList>
    </citation>
    <scope>IDENTIFICATION</scope>
</reference>
<dbReference type="Gene3D" id="1.25.40.20">
    <property type="entry name" value="Ankyrin repeat-containing domain"/>
    <property type="match status" value="1"/>
</dbReference>
<dbReference type="SUPFAM" id="SSF48403">
    <property type="entry name" value="Ankyrin repeat"/>
    <property type="match status" value="1"/>
</dbReference>
<dbReference type="AlphaFoldDB" id="A0A0N4Z5T3"/>
<dbReference type="InterPro" id="IPR039195">
    <property type="entry name" value="ANKRD40"/>
</dbReference>
<keyword evidence="2" id="KW-0472">Membrane</keyword>
<evidence type="ECO:0000313" key="3">
    <source>
        <dbReference type="Proteomes" id="UP000038045"/>
    </source>
</evidence>
<dbReference type="WBParaSite" id="PTRK_0000247800.1">
    <property type="protein sequence ID" value="PTRK_0000247800.1"/>
    <property type="gene ID" value="PTRK_0000247800"/>
</dbReference>
<dbReference type="STRING" id="131310.A0A0N4Z5T3"/>
<feature type="region of interest" description="Disordered" evidence="1">
    <location>
        <begin position="247"/>
        <end position="273"/>
    </location>
</feature>
<dbReference type="PANTHER" id="PTHR24192">
    <property type="entry name" value="ANKYRIN REPEAT DOMAIN 40"/>
    <property type="match status" value="1"/>
</dbReference>
<feature type="transmembrane region" description="Helical" evidence="2">
    <location>
        <begin position="444"/>
        <end position="466"/>
    </location>
</feature>
<dbReference type="Proteomes" id="UP000038045">
    <property type="component" value="Unplaced"/>
</dbReference>
<keyword evidence="2" id="KW-0812">Transmembrane</keyword>
<evidence type="ECO:0000256" key="2">
    <source>
        <dbReference type="SAM" id="Phobius"/>
    </source>
</evidence>
<dbReference type="PANTHER" id="PTHR24192:SF3">
    <property type="entry name" value="ANKYRIN REPEAT DOMAIN 40"/>
    <property type="match status" value="1"/>
</dbReference>
<protein>
    <submittedName>
        <fullName evidence="4">ANK_REP_REGION domain-containing protein</fullName>
    </submittedName>
</protein>
<evidence type="ECO:0000313" key="4">
    <source>
        <dbReference type="WBParaSite" id="PTRK_0000247800.1"/>
    </source>
</evidence>
<keyword evidence="2" id="KW-1133">Transmembrane helix</keyword>
<proteinExistence type="predicted"/>
<evidence type="ECO:0000256" key="1">
    <source>
        <dbReference type="SAM" id="MobiDB-lite"/>
    </source>
</evidence>
<feature type="compositionally biased region" description="Low complexity" evidence="1">
    <location>
        <begin position="249"/>
        <end position="273"/>
    </location>
</feature>
<organism evidence="3 4">
    <name type="scientific">Parastrongyloides trichosuri</name>
    <name type="common">Possum-specific nematode worm</name>
    <dbReference type="NCBI Taxonomy" id="131310"/>
    <lineage>
        <taxon>Eukaryota</taxon>
        <taxon>Metazoa</taxon>
        <taxon>Ecdysozoa</taxon>
        <taxon>Nematoda</taxon>
        <taxon>Chromadorea</taxon>
        <taxon>Rhabditida</taxon>
        <taxon>Tylenchina</taxon>
        <taxon>Panagrolaimomorpha</taxon>
        <taxon>Strongyloidoidea</taxon>
        <taxon>Strongyloididae</taxon>
        <taxon>Parastrongyloides</taxon>
    </lineage>
</organism>